<dbReference type="EMBL" id="JAUJEA010000013">
    <property type="protein sequence ID" value="MDN5204767.1"/>
    <property type="molecule type" value="Genomic_DNA"/>
</dbReference>
<evidence type="ECO:0000313" key="2">
    <source>
        <dbReference type="Proteomes" id="UP001172082"/>
    </source>
</evidence>
<accession>A0ABT8KXU2</accession>
<evidence type="ECO:0008006" key="3">
    <source>
        <dbReference type="Google" id="ProtNLM"/>
    </source>
</evidence>
<dbReference type="Proteomes" id="UP001172082">
    <property type="component" value="Unassembled WGS sequence"/>
</dbReference>
<dbReference type="RefSeq" id="WP_346754791.1">
    <property type="nucleotide sequence ID" value="NZ_JAUJEA010000013.1"/>
</dbReference>
<sequence length="114" mass="12692">MKITKILFFSSIILLSGCKIGLESISYLGEELPDQSGEVLTFYDENEIKKPYRILGSMVNELYANQSADDIKANMINKARLVGADALIFVDMSTVKDEDGFDCLAIKSKAIKFK</sequence>
<proteinExistence type="predicted"/>
<dbReference type="PROSITE" id="PS51257">
    <property type="entry name" value="PROKAR_LIPOPROTEIN"/>
    <property type="match status" value="1"/>
</dbReference>
<keyword evidence="2" id="KW-1185">Reference proteome</keyword>
<name>A0ABT8KXU2_9BACT</name>
<gene>
    <name evidence="1" type="ORF">QQ008_25480</name>
</gene>
<comment type="caution">
    <text evidence="1">The sequence shown here is derived from an EMBL/GenBank/DDBJ whole genome shotgun (WGS) entry which is preliminary data.</text>
</comment>
<organism evidence="1 2">
    <name type="scientific">Splendidivirga corallicola</name>
    <dbReference type="NCBI Taxonomy" id="3051826"/>
    <lineage>
        <taxon>Bacteria</taxon>
        <taxon>Pseudomonadati</taxon>
        <taxon>Bacteroidota</taxon>
        <taxon>Cytophagia</taxon>
        <taxon>Cytophagales</taxon>
        <taxon>Splendidivirgaceae</taxon>
        <taxon>Splendidivirga</taxon>
    </lineage>
</organism>
<protein>
    <recommendedName>
        <fullName evidence="3">YbjQ family protein</fullName>
    </recommendedName>
</protein>
<evidence type="ECO:0000313" key="1">
    <source>
        <dbReference type="EMBL" id="MDN5204767.1"/>
    </source>
</evidence>
<reference evidence="1" key="1">
    <citation type="submission" date="2023-06" db="EMBL/GenBank/DDBJ databases">
        <title>Genomic of Parafulvivirga corallium.</title>
        <authorList>
            <person name="Wang G."/>
        </authorList>
    </citation>
    <scope>NUCLEOTIDE SEQUENCE</scope>
    <source>
        <strain evidence="1">BMA10</strain>
    </source>
</reference>